<protein>
    <recommendedName>
        <fullName evidence="3">Polysaccharide deacetylase</fullName>
    </recommendedName>
</protein>
<dbReference type="Proteomes" id="UP001061361">
    <property type="component" value="Chromosome"/>
</dbReference>
<evidence type="ECO:0008006" key="3">
    <source>
        <dbReference type="Google" id="ProtNLM"/>
    </source>
</evidence>
<dbReference type="Pfam" id="PF22537">
    <property type="entry name" value="WbmS-like"/>
    <property type="match status" value="1"/>
</dbReference>
<evidence type="ECO:0000313" key="2">
    <source>
        <dbReference type="Proteomes" id="UP001061361"/>
    </source>
</evidence>
<dbReference type="RefSeq" id="WP_264981602.1">
    <property type="nucleotide sequence ID" value="NZ_AP026708.1"/>
</dbReference>
<evidence type="ECO:0000313" key="1">
    <source>
        <dbReference type="EMBL" id="BDQ34708.1"/>
    </source>
</evidence>
<dbReference type="InterPro" id="IPR054492">
    <property type="entry name" value="WbmS-like"/>
</dbReference>
<proteinExistence type="predicted"/>
<reference evidence="1" key="1">
    <citation type="submission" date="2022-08" db="EMBL/GenBank/DDBJ databases">
        <title>Genome Sequence of the sulphate-reducing bacterium, Pseudodesulfovibrio portus JCM14722.</title>
        <authorList>
            <person name="Kondo R."/>
            <person name="Kataoka T."/>
        </authorList>
    </citation>
    <scope>NUCLEOTIDE SEQUENCE</scope>
    <source>
        <strain evidence="1">JCM 14722</strain>
    </source>
</reference>
<dbReference type="Gene3D" id="3.20.20.370">
    <property type="entry name" value="Glycoside hydrolase/deacetylase"/>
    <property type="match status" value="1"/>
</dbReference>
<organism evidence="1 2">
    <name type="scientific">Pseudodesulfovibrio portus</name>
    <dbReference type="NCBI Taxonomy" id="231439"/>
    <lineage>
        <taxon>Bacteria</taxon>
        <taxon>Pseudomonadati</taxon>
        <taxon>Thermodesulfobacteriota</taxon>
        <taxon>Desulfovibrionia</taxon>
        <taxon>Desulfovibrionales</taxon>
        <taxon>Desulfovibrionaceae</taxon>
    </lineage>
</organism>
<sequence length="243" mass="27373">MTASIHGLYITLDQDWAPDWVVIRIATLLAEKRVRATWFITHDSEALEFLRSHPDLFELGIHPNCLQGSTQGEDERSVLSNLKAIVPEAVCMRSHSLYQHSRFLRMAAMDFGIRIESNVFLPFHEHLRITPHNYSPETTLYRAPMYWADDYFATGEPLSWDVDRLGLHGPGLKVVAFHPIHLAVNTSSITAYRALNLTDIPKLSEADAAGMAGDKPGAMNLFTQLLDRHGLEAKKLSESIEPQ</sequence>
<accession>A0ABN6RY76</accession>
<keyword evidence="2" id="KW-1185">Reference proteome</keyword>
<gene>
    <name evidence="1" type="primary">wbmS</name>
    <name evidence="1" type="ORF">JCM14722_22500</name>
</gene>
<dbReference type="EMBL" id="AP026708">
    <property type="protein sequence ID" value="BDQ34708.1"/>
    <property type="molecule type" value="Genomic_DNA"/>
</dbReference>
<name>A0ABN6RY76_9BACT</name>